<sequence>MLCLFCTENTVLFFKK</sequence>
<reference evidence="1" key="1">
    <citation type="submission" date="2018-02" db="EMBL/GenBank/DDBJ databases">
        <title>Rhizophora mucronata_Transcriptome.</title>
        <authorList>
            <person name="Meera S.P."/>
            <person name="Sreeshan A."/>
            <person name="Augustine A."/>
        </authorList>
    </citation>
    <scope>NUCLEOTIDE SEQUENCE</scope>
    <source>
        <tissue evidence="1">Leaf</tissue>
    </source>
</reference>
<dbReference type="AlphaFoldDB" id="A0A2P2M4B8"/>
<evidence type="ECO:0000313" key="1">
    <source>
        <dbReference type="EMBL" id="MBX25080.1"/>
    </source>
</evidence>
<proteinExistence type="predicted"/>
<protein>
    <submittedName>
        <fullName evidence="1">Uncharacterized protein</fullName>
    </submittedName>
</protein>
<organism evidence="1">
    <name type="scientific">Rhizophora mucronata</name>
    <name type="common">Asiatic mangrove</name>
    <dbReference type="NCBI Taxonomy" id="61149"/>
    <lineage>
        <taxon>Eukaryota</taxon>
        <taxon>Viridiplantae</taxon>
        <taxon>Streptophyta</taxon>
        <taxon>Embryophyta</taxon>
        <taxon>Tracheophyta</taxon>
        <taxon>Spermatophyta</taxon>
        <taxon>Magnoliopsida</taxon>
        <taxon>eudicotyledons</taxon>
        <taxon>Gunneridae</taxon>
        <taxon>Pentapetalae</taxon>
        <taxon>rosids</taxon>
        <taxon>fabids</taxon>
        <taxon>Malpighiales</taxon>
        <taxon>Rhizophoraceae</taxon>
        <taxon>Rhizophora</taxon>
    </lineage>
</organism>
<accession>A0A2P2M4B8</accession>
<dbReference type="EMBL" id="GGEC01044596">
    <property type="protein sequence ID" value="MBX25080.1"/>
    <property type="molecule type" value="Transcribed_RNA"/>
</dbReference>
<name>A0A2P2M4B8_RHIMU</name>